<gene>
    <name evidence="2" type="ORF">EDD36DRAFT_449286</name>
</gene>
<keyword evidence="3" id="KW-1185">Reference proteome</keyword>
<comment type="caution">
    <text evidence="2">The sequence shown here is derived from an EMBL/GenBank/DDBJ whole genome shotgun (WGS) entry which is preliminary data.</text>
</comment>
<dbReference type="EMBL" id="MU404365">
    <property type="protein sequence ID" value="KAI1607926.1"/>
    <property type="molecule type" value="Genomic_DNA"/>
</dbReference>
<sequence>MSSGHDFFNHMRTKLRQSRSNMQLSATPAPRPRTVYWETAPVGYGPGRSSEEMSAQMFNTHLPGNPRPRTTSPAPTSRPKLWVDTSGTIYPNTSQTYNRRPARAVHTPWPPKAIAPKPKIQPHDQDKNMSVEIAVALPPEYLDPPPPYFPPPQPTTNQDYATKAQTYRRMHATRQYDPRQYVAYDPNNTMKHSISSTRQGIVEVPAIALPQAPTPISSINTVDLQYLALRRSNGDVTIDSLLDHPLLRRPG</sequence>
<organism evidence="2 3">
    <name type="scientific">Exophiala viscosa</name>
    <dbReference type="NCBI Taxonomy" id="2486360"/>
    <lineage>
        <taxon>Eukaryota</taxon>
        <taxon>Fungi</taxon>
        <taxon>Dikarya</taxon>
        <taxon>Ascomycota</taxon>
        <taxon>Pezizomycotina</taxon>
        <taxon>Eurotiomycetes</taxon>
        <taxon>Chaetothyriomycetidae</taxon>
        <taxon>Chaetothyriales</taxon>
        <taxon>Herpotrichiellaceae</taxon>
        <taxon>Exophiala</taxon>
    </lineage>
</organism>
<protein>
    <submittedName>
        <fullName evidence="2">Uncharacterized protein</fullName>
    </submittedName>
</protein>
<proteinExistence type="predicted"/>
<accession>A0AAN6I8D4</accession>
<dbReference type="AlphaFoldDB" id="A0AAN6I8D4"/>
<dbReference type="Proteomes" id="UP001203852">
    <property type="component" value="Unassembled WGS sequence"/>
</dbReference>
<name>A0AAN6I8D4_9EURO</name>
<feature type="region of interest" description="Disordered" evidence="1">
    <location>
        <begin position="61"/>
        <end position="124"/>
    </location>
</feature>
<feature type="compositionally biased region" description="Polar residues" evidence="1">
    <location>
        <begin position="85"/>
        <end position="98"/>
    </location>
</feature>
<evidence type="ECO:0000256" key="1">
    <source>
        <dbReference type="SAM" id="MobiDB-lite"/>
    </source>
</evidence>
<evidence type="ECO:0000313" key="2">
    <source>
        <dbReference type="EMBL" id="KAI1607926.1"/>
    </source>
</evidence>
<feature type="compositionally biased region" description="Low complexity" evidence="1">
    <location>
        <begin position="67"/>
        <end position="79"/>
    </location>
</feature>
<evidence type="ECO:0000313" key="3">
    <source>
        <dbReference type="Proteomes" id="UP001203852"/>
    </source>
</evidence>
<reference evidence="2" key="1">
    <citation type="journal article" date="2022" name="bioRxiv">
        <title>Deciphering the potential niche of two novel black yeast fungi from a biological soil crust based on their genomes, phenotypes, and melanin regulation.</title>
        <authorList>
            <consortium name="DOE Joint Genome Institute"/>
            <person name="Carr E.C."/>
            <person name="Barton Q."/>
            <person name="Grambo S."/>
            <person name="Sullivan M."/>
            <person name="Renfro C.M."/>
            <person name="Kuo A."/>
            <person name="Pangilinan J."/>
            <person name="Lipzen A."/>
            <person name="Keymanesh K."/>
            <person name="Savage E."/>
            <person name="Barry K."/>
            <person name="Grigoriev I.V."/>
            <person name="Riekhof W.R."/>
            <person name="Harris S.S."/>
        </authorList>
    </citation>
    <scope>NUCLEOTIDE SEQUENCE</scope>
    <source>
        <strain evidence="2">JF 03-4F</strain>
    </source>
</reference>